<dbReference type="Gene3D" id="3.90.25.10">
    <property type="entry name" value="UDP-galactose 4-epimerase, domain 1"/>
    <property type="match status" value="1"/>
</dbReference>
<sequence>MSSVVAVAGGTGGIGRAIVEEITADAKFNVIILSRKADSELEKTLGARIIVADYSNADELAKQLQDNNVLTVVSALSSQAPLEQELALIQAAQKSSTTTRYIPSVWGIKYTSEHSWFPIAASKLAFFEALDKTQLEWTVVANGFFLDYWGFPHVKSYLQPITLVLDLASNRAAIPGSGNTPVVFTYTRDVAKFTAKLLTLDKWEPESYIIGDKVTWNEFVKTAEQVRGKPIEVSYDSIETLKSGKITELPSHQYAYPFFPKEALQGLFSTFGRWFEEGVFNFQPKKSLNDLFPEIKTTTVKEILEIQWNNGA</sequence>
<dbReference type="PANTHER" id="PTHR47706:SF4">
    <property type="entry name" value="NMRA-LIKE DOMAIN-CONTAINING PROTEIN"/>
    <property type="match status" value="1"/>
</dbReference>
<reference evidence="5 6" key="1">
    <citation type="submission" date="2018-10" db="EMBL/GenBank/DDBJ databases">
        <title>Genome sequence of Verticillium nonalfalfae VnAa140.</title>
        <authorList>
            <person name="Stajich J.E."/>
            <person name="Kasson M.T."/>
        </authorList>
    </citation>
    <scope>NUCLEOTIDE SEQUENCE [LARGE SCALE GENOMIC DNA]</scope>
    <source>
        <strain evidence="5 6">VnAa140</strain>
    </source>
</reference>
<dbReference type="GeneID" id="39604366"/>
<dbReference type="PANTHER" id="PTHR47706">
    <property type="entry name" value="NMRA-LIKE FAMILY PROTEIN"/>
    <property type="match status" value="1"/>
</dbReference>
<dbReference type="GO" id="GO:0016491">
    <property type="term" value="F:oxidoreductase activity"/>
    <property type="evidence" value="ECO:0007669"/>
    <property type="project" value="UniProtKB-KW"/>
</dbReference>
<dbReference type="Gene3D" id="3.40.50.720">
    <property type="entry name" value="NAD(P)-binding Rossmann-like Domain"/>
    <property type="match status" value="1"/>
</dbReference>
<comment type="similarity">
    <text evidence="1">Belongs to the NmrA-type oxidoreductase family. Isoflavone reductase subfamily.</text>
</comment>
<dbReference type="InterPro" id="IPR051609">
    <property type="entry name" value="NmrA/Isoflavone_reductase-like"/>
</dbReference>
<comment type="caution">
    <text evidence="5">The sequence shown here is derived from an EMBL/GenBank/DDBJ whole genome shotgun (WGS) entry which is preliminary data.</text>
</comment>
<dbReference type="Pfam" id="PF05368">
    <property type="entry name" value="NmrA"/>
    <property type="match status" value="1"/>
</dbReference>
<evidence type="ECO:0000259" key="4">
    <source>
        <dbReference type="Pfam" id="PF05368"/>
    </source>
</evidence>
<organism evidence="5 6">
    <name type="scientific">Verticillium nonalfalfae</name>
    <dbReference type="NCBI Taxonomy" id="1051616"/>
    <lineage>
        <taxon>Eukaryota</taxon>
        <taxon>Fungi</taxon>
        <taxon>Dikarya</taxon>
        <taxon>Ascomycota</taxon>
        <taxon>Pezizomycotina</taxon>
        <taxon>Sordariomycetes</taxon>
        <taxon>Hypocreomycetidae</taxon>
        <taxon>Glomerellales</taxon>
        <taxon>Plectosphaerellaceae</taxon>
        <taxon>Verticillium</taxon>
    </lineage>
</organism>
<dbReference type="AlphaFoldDB" id="A0A3M9YLN0"/>
<dbReference type="EMBL" id="RBVV01000011">
    <property type="protein sequence ID" value="RNJ59960.1"/>
    <property type="molecule type" value="Genomic_DNA"/>
</dbReference>
<evidence type="ECO:0000256" key="3">
    <source>
        <dbReference type="ARBA" id="ARBA00023002"/>
    </source>
</evidence>
<keyword evidence="6" id="KW-1185">Reference proteome</keyword>
<dbReference type="Proteomes" id="UP000267145">
    <property type="component" value="Unassembled WGS sequence"/>
</dbReference>
<name>A0A3M9YLN0_9PEZI</name>
<feature type="domain" description="NmrA-like" evidence="4">
    <location>
        <begin position="2"/>
        <end position="303"/>
    </location>
</feature>
<dbReference type="InterPro" id="IPR036291">
    <property type="entry name" value="NAD(P)-bd_dom_sf"/>
</dbReference>
<dbReference type="STRING" id="1051616.A0A3M9YLN0"/>
<dbReference type="InterPro" id="IPR008030">
    <property type="entry name" value="NmrA-like"/>
</dbReference>
<evidence type="ECO:0000256" key="2">
    <source>
        <dbReference type="ARBA" id="ARBA00022857"/>
    </source>
</evidence>
<accession>A0A3M9YLN0</accession>
<evidence type="ECO:0000256" key="1">
    <source>
        <dbReference type="ARBA" id="ARBA00005725"/>
    </source>
</evidence>
<dbReference type="SUPFAM" id="SSF51735">
    <property type="entry name" value="NAD(P)-binding Rossmann-fold domains"/>
    <property type="match status" value="1"/>
</dbReference>
<dbReference type="RefSeq" id="XP_028498118.1">
    <property type="nucleotide sequence ID" value="XM_028634929.1"/>
</dbReference>
<proteinExistence type="inferred from homology"/>
<keyword evidence="2" id="KW-0521">NADP</keyword>
<evidence type="ECO:0000313" key="6">
    <source>
        <dbReference type="Proteomes" id="UP000267145"/>
    </source>
</evidence>
<keyword evidence="3" id="KW-0560">Oxidoreductase</keyword>
<gene>
    <name evidence="5" type="ORF">D7B24_000677</name>
</gene>
<protein>
    <recommendedName>
        <fullName evidence="4">NmrA-like domain-containing protein</fullName>
    </recommendedName>
</protein>
<evidence type="ECO:0000313" key="5">
    <source>
        <dbReference type="EMBL" id="RNJ59960.1"/>
    </source>
</evidence>